<dbReference type="FunFam" id="3.40.50.2000:FF:000060">
    <property type="entry name" value="Glycosyltransferase"/>
    <property type="match status" value="1"/>
</dbReference>
<sequence>MDTGSKLDFPEVKRRRLVLFPLPFQGHINPMMQLAHILHCRGFSISIIHTQFNLPDPSKYTHFTFHVISDALPESETSISDPILLIKTLTSNCMQPFKQCLAQICSNDRVVCLVTDAIWHFTQAVADELELPRIVLRTASVCSFYAFAALPFLREKGYLSERDSKMEAEIGELPPLKVKDIPLIETKNPEDLYEVVDSMVRETQRASCLVFNTFQELEGEDLAKLREKFLMPTFAIGPFHKYFSAATSSILKQDRSSVSWLDTRATKSVLYVSFGSVAAMDEKDLVEVAWGLANSMQPFLWVVRPGLVHGGGEWLDMLPNEFLNSVSERSHIVKWAPQQEVLSHPAVAGFWTHSGWNSTVEAICEGIPMICSPFFGDQMVNSRYVSDTWKIGMKLEKGMERGEIEGAIRRLMIEKEGEEIRQRVECLKEKAGVCLTEGGSSYQALDGFVDLISSFESPA</sequence>
<evidence type="ECO:0000256" key="3">
    <source>
        <dbReference type="ARBA" id="ARBA00022679"/>
    </source>
</evidence>
<dbReference type="GO" id="GO:0080044">
    <property type="term" value="F:quercetin 7-O-glucosyltransferase activity"/>
    <property type="evidence" value="ECO:0007669"/>
    <property type="project" value="TreeGrafter"/>
</dbReference>
<dbReference type="Gene3D" id="3.40.50.2000">
    <property type="entry name" value="Glycogen Phosphorylase B"/>
    <property type="match status" value="2"/>
</dbReference>
<evidence type="ECO:0000313" key="5">
    <source>
        <dbReference type="Proteomes" id="UP001190926"/>
    </source>
</evidence>
<dbReference type="FunFam" id="3.40.50.2000:FF:000120">
    <property type="entry name" value="UDP-glycosyltransferase 76C1"/>
    <property type="match status" value="1"/>
</dbReference>
<dbReference type="PANTHER" id="PTHR11926">
    <property type="entry name" value="GLUCOSYL/GLUCURONOSYL TRANSFERASES"/>
    <property type="match status" value="1"/>
</dbReference>
<organism evidence="4 5">
    <name type="scientific">Perilla frutescens var. hirtella</name>
    <name type="common">Perilla citriodora</name>
    <name type="synonym">Perilla setoyensis</name>
    <dbReference type="NCBI Taxonomy" id="608512"/>
    <lineage>
        <taxon>Eukaryota</taxon>
        <taxon>Viridiplantae</taxon>
        <taxon>Streptophyta</taxon>
        <taxon>Embryophyta</taxon>
        <taxon>Tracheophyta</taxon>
        <taxon>Spermatophyta</taxon>
        <taxon>Magnoliopsida</taxon>
        <taxon>eudicotyledons</taxon>
        <taxon>Gunneridae</taxon>
        <taxon>Pentapetalae</taxon>
        <taxon>asterids</taxon>
        <taxon>lamiids</taxon>
        <taxon>Lamiales</taxon>
        <taxon>Lamiaceae</taxon>
        <taxon>Nepetoideae</taxon>
        <taxon>Elsholtzieae</taxon>
        <taxon>Perilla</taxon>
    </lineage>
</organism>
<evidence type="ECO:0000256" key="1">
    <source>
        <dbReference type="ARBA" id="ARBA00009995"/>
    </source>
</evidence>
<dbReference type="GO" id="GO:0080043">
    <property type="term" value="F:quercetin 3-O-glucosyltransferase activity"/>
    <property type="evidence" value="ECO:0007669"/>
    <property type="project" value="TreeGrafter"/>
</dbReference>
<comment type="caution">
    <text evidence="4">The sequence shown here is derived from an EMBL/GenBank/DDBJ whole genome shotgun (WGS) entry which is preliminary data.</text>
</comment>
<evidence type="ECO:0000256" key="2">
    <source>
        <dbReference type="ARBA" id="ARBA00022676"/>
    </source>
</evidence>
<name>A0AAD4P350_PERFH</name>
<dbReference type="InterPro" id="IPR002213">
    <property type="entry name" value="UDP_glucos_trans"/>
</dbReference>
<proteinExistence type="inferred from homology"/>
<dbReference type="CDD" id="cd03784">
    <property type="entry name" value="GT1_Gtf-like"/>
    <property type="match status" value="1"/>
</dbReference>
<keyword evidence="3" id="KW-0808">Transferase</keyword>
<dbReference type="PANTHER" id="PTHR11926:SF1464">
    <property type="entry name" value="UDP-GLYCOSYLTRANSFERASE 76B1-LIKE"/>
    <property type="match status" value="1"/>
</dbReference>
<protein>
    <submittedName>
        <fullName evidence="4">Uncharacterized protein</fullName>
    </submittedName>
</protein>
<keyword evidence="2" id="KW-0328">Glycosyltransferase</keyword>
<comment type="similarity">
    <text evidence="1">Belongs to the UDP-glycosyltransferase family.</text>
</comment>
<accession>A0AAD4P350</accession>
<dbReference type="SUPFAM" id="SSF53756">
    <property type="entry name" value="UDP-Glycosyltransferase/glycogen phosphorylase"/>
    <property type="match status" value="1"/>
</dbReference>
<dbReference type="Proteomes" id="UP001190926">
    <property type="component" value="Unassembled WGS sequence"/>
</dbReference>
<dbReference type="EMBL" id="SDAM02000267">
    <property type="protein sequence ID" value="KAH6824994.1"/>
    <property type="molecule type" value="Genomic_DNA"/>
</dbReference>
<evidence type="ECO:0000313" key="4">
    <source>
        <dbReference type="EMBL" id="KAH6824994.1"/>
    </source>
</evidence>
<reference evidence="4 5" key="1">
    <citation type="journal article" date="2021" name="Nat. Commun.">
        <title>Incipient diploidization of the medicinal plant Perilla within 10,000 years.</title>
        <authorList>
            <person name="Zhang Y."/>
            <person name="Shen Q."/>
            <person name="Leng L."/>
            <person name="Zhang D."/>
            <person name="Chen S."/>
            <person name="Shi Y."/>
            <person name="Ning Z."/>
            <person name="Chen S."/>
        </authorList>
    </citation>
    <scope>NUCLEOTIDE SEQUENCE [LARGE SCALE GENOMIC DNA]</scope>
    <source>
        <strain evidence="5">cv. PC099</strain>
    </source>
</reference>
<keyword evidence="5" id="KW-1185">Reference proteome</keyword>
<gene>
    <name evidence="4" type="ORF">C2S53_000436</name>
</gene>
<dbReference type="Pfam" id="PF00201">
    <property type="entry name" value="UDPGT"/>
    <property type="match status" value="1"/>
</dbReference>
<dbReference type="GO" id="GO:0016138">
    <property type="term" value="P:glycoside biosynthetic process"/>
    <property type="evidence" value="ECO:0007669"/>
    <property type="project" value="UniProtKB-ARBA"/>
</dbReference>
<dbReference type="AlphaFoldDB" id="A0AAD4P350"/>